<dbReference type="PANTHER" id="PTHR46469">
    <property type="entry name" value="TRANSCRIPTION INITIATION FACTOR TFIID SUBUNIT 8"/>
    <property type="match status" value="1"/>
</dbReference>
<feature type="region of interest" description="Disordered" evidence="7">
    <location>
        <begin position="243"/>
        <end position="275"/>
    </location>
</feature>
<evidence type="ECO:0000313" key="9">
    <source>
        <dbReference type="Proteomes" id="UP000515162"/>
    </source>
</evidence>
<keyword evidence="5" id="KW-0804">Transcription</keyword>
<dbReference type="InterPro" id="IPR037818">
    <property type="entry name" value="TAF8"/>
</dbReference>
<evidence type="ECO:0000313" key="10">
    <source>
        <dbReference type="RefSeq" id="XP_033161830.1"/>
    </source>
</evidence>
<dbReference type="SMART" id="SM00576">
    <property type="entry name" value="BTP"/>
    <property type="match status" value="1"/>
</dbReference>
<protein>
    <recommendedName>
        <fullName evidence="3">Transcription initiation factor TFIID subunit 8</fullName>
    </recommendedName>
</protein>
<evidence type="ECO:0000256" key="2">
    <source>
        <dbReference type="ARBA" id="ARBA00008767"/>
    </source>
</evidence>
<dbReference type="GeneID" id="117142061"/>
<sequence>MNTYDEVLSTVLDNLLASKNCEVVDEVLRQSMLELLRGRFREIANRTTNWSNHAGRCAPSYFDLERTFMRMNIRVGELKAMYEGQPDSLALVECKPPETQDQDFHSGPPPMLSSTKAMVLASTTYIPDYLPPFPGAHTYKNSPIEKVTDRSYVAVRNRHAENELSTQKALNQYYLRCNPNISLFEETQRDGSGHVLDLGLPKKLPYSDALMPRNEVFDTDIYAPIEVITHKALDCRFLEKPKLHSSRPSPGNFEDEDVEMEERCSPGGLGVEKPN</sequence>
<keyword evidence="6" id="KW-0539">Nucleus</keyword>
<accession>A0A6P8JZJ4</accession>
<gene>
    <name evidence="10" type="primary">LOC117142061</name>
</gene>
<name>A0A6P8JZJ4_DROMA</name>
<dbReference type="GO" id="GO:0006367">
    <property type="term" value="P:transcription initiation at RNA polymerase II promoter"/>
    <property type="evidence" value="ECO:0007669"/>
    <property type="project" value="TreeGrafter"/>
</dbReference>
<keyword evidence="9" id="KW-1185">Reference proteome</keyword>
<evidence type="ECO:0000256" key="7">
    <source>
        <dbReference type="SAM" id="MobiDB-lite"/>
    </source>
</evidence>
<evidence type="ECO:0000256" key="4">
    <source>
        <dbReference type="ARBA" id="ARBA00023015"/>
    </source>
</evidence>
<dbReference type="InterPro" id="IPR006565">
    <property type="entry name" value="BTP"/>
</dbReference>
<evidence type="ECO:0000256" key="6">
    <source>
        <dbReference type="ARBA" id="ARBA00023242"/>
    </source>
</evidence>
<dbReference type="PANTHER" id="PTHR46469:SF1">
    <property type="entry name" value="TRANSCRIPTION INITIATION FACTOR TFIID SUBUNIT 8"/>
    <property type="match status" value="1"/>
</dbReference>
<evidence type="ECO:0000256" key="3">
    <source>
        <dbReference type="ARBA" id="ARBA00017307"/>
    </source>
</evidence>
<keyword evidence="4" id="KW-0805">Transcription regulation</keyword>
<feature type="domain" description="Bromodomain associated" evidence="8">
    <location>
        <begin position="6"/>
        <end position="77"/>
    </location>
</feature>
<evidence type="ECO:0000259" key="8">
    <source>
        <dbReference type="SMART" id="SM00576"/>
    </source>
</evidence>
<proteinExistence type="inferred from homology"/>
<dbReference type="GO" id="GO:0005669">
    <property type="term" value="C:transcription factor TFIID complex"/>
    <property type="evidence" value="ECO:0007669"/>
    <property type="project" value="InterPro"/>
</dbReference>
<dbReference type="AlphaFoldDB" id="A0A6P8JZJ4"/>
<comment type="similarity">
    <text evidence="2">Belongs to the TAF8 family.</text>
</comment>
<evidence type="ECO:0000256" key="5">
    <source>
        <dbReference type="ARBA" id="ARBA00023163"/>
    </source>
</evidence>
<evidence type="ECO:0000256" key="1">
    <source>
        <dbReference type="ARBA" id="ARBA00004123"/>
    </source>
</evidence>
<dbReference type="Pfam" id="PF10406">
    <property type="entry name" value="TAF8_C"/>
    <property type="match status" value="1"/>
</dbReference>
<dbReference type="Proteomes" id="UP000515162">
    <property type="component" value="Chromosome 3L"/>
</dbReference>
<dbReference type="CDD" id="cd08049">
    <property type="entry name" value="TAF8"/>
    <property type="match status" value="1"/>
</dbReference>
<dbReference type="RefSeq" id="XP_033161830.1">
    <property type="nucleotide sequence ID" value="XM_033305939.1"/>
</dbReference>
<dbReference type="InterPro" id="IPR019473">
    <property type="entry name" value="TFIID_su8_C"/>
</dbReference>
<reference evidence="10" key="1">
    <citation type="submission" date="2025-08" db="UniProtKB">
        <authorList>
            <consortium name="RefSeq"/>
        </authorList>
    </citation>
    <scope>IDENTIFICATION</scope>
    <source>
        <strain evidence="10">Mau12</strain>
        <tissue evidence="10">Whole Body</tissue>
    </source>
</reference>
<organism evidence="9 10">
    <name type="scientific">Drosophila mauritiana</name>
    <name type="common">Fruit fly</name>
    <dbReference type="NCBI Taxonomy" id="7226"/>
    <lineage>
        <taxon>Eukaryota</taxon>
        <taxon>Metazoa</taxon>
        <taxon>Ecdysozoa</taxon>
        <taxon>Arthropoda</taxon>
        <taxon>Hexapoda</taxon>
        <taxon>Insecta</taxon>
        <taxon>Pterygota</taxon>
        <taxon>Neoptera</taxon>
        <taxon>Endopterygota</taxon>
        <taxon>Diptera</taxon>
        <taxon>Brachycera</taxon>
        <taxon>Muscomorpha</taxon>
        <taxon>Ephydroidea</taxon>
        <taxon>Drosophilidae</taxon>
        <taxon>Drosophila</taxon>
        <taxon>Sophophora</taxon>
    </lineage>
</organism>
<comment type="subcellular location">
    <subcellularLocation>
        <location evidence="1">Nucleus</location>
    </subcellularLocation>
</comment>
<dbReference type="Pfam" id="PF07524">
    <property type="entry name" value="Bromo_TP"/>
    <property type="match status" value="1"/>
</dbReference>